<comment type="cofactor">
    <cofactor evidence="2">
        <name>[4Fe-4S] cluster</name>
        <dbReference type="ChEBI" id="CHEBI:49883"/>
    </cofactor>
</comment>
<evidence type="ECO:0000256" key="13">
    <source>
        <dbReference type="ARBA" id="ARBA00023204"/>
    </source>
</evidence>
<evidence type="ECO:0000256" key="7">
    <source>
        <dbReference type="ARBA" id="ARBA00022485"/>
    </source>
</evidence>
<evidence type="ECO:0000256" key="2">
    <source>
        <dbReference type="ARBA" id="ARBA00001966"/>
    </source>
</evidence>
<dbReference type="GO" id="GO:0006284">
    <property type="term" value="P:base-excision repair"/>
    <property type="evidence" value="ECO:0007669"/>
    <property type="project" value="InterPro"/>
</dbReference>
<keyword evidence="9" id="KW-0227">DNA damage</keyword>
<keyword evidence="10" id="KW-0378">Hydrolase</keyword>
<evidence type="ECO:0000256" key="12">
    <source>
        <dbReference type="ARBA" id="ARBA00023014"/>
    </source>
</evidence>
<accession>A0A386HLJ2</accession>
<gene>
    <name evidence="16" type="primary">mutY</name>
    <name evidence="16" type="ORF">D6B99_02205</name>
</gene>
<dbReference type="OrthoDB" id="9802365at2"/>
<protein>
    <recommendedName>
        <fullName evidence="6">Adenine DNA glycosylase</fullName>
        <ecNumber evidence="5">3.2.2.31</ecNumber>
    </recommendedName>
</protein>
<sequence>MSFAEKLLHWHETENNRQMPWKGEKDPYKIWLSEIILQQTRVEQGWRYYENFIKNFPQIQDLANAKDEKVFKLWEGLGYYNRCKNLLDTARFITHNLKGNFPDDYSKILSLKGIGPYTAAAICSFAYNQPFAVVDGNVFRVLSRIFGIETATDSTEGKKIFSQLAEKSLAKKEAAKYNQAIMDFGATICKPANPLCSSCVMKNDCFAFKEGKVNLLPIKEKILLKKIRHFSWFVLKVKDETFIHKRTADDIWQNLHEFYLVETEAQPNWNKKDIEELLQNQFSIKPLSIKISKELIQQLTHQKIKAVFIEAELNKKPGSLKNQTWLKLEQIRELAFPKLVKDFIGMK</sequence>
<keyword evidence="14" id="KW-0326">Glycosidase</keyword>
<dbReference type="RefSeq" id="WP_119984655.1">
    <property type="nucleotide sequence ID" value="NZ_CP032489.1"/>
</dbReference>
<keyword evidence="8" id="KW-0479">Metal-binding</keyword>
<dbReference type="NCBIfam" id="TIGR01084">
    <property type="entry name" value="mutY"/>
    <property type="match status" value="1"/>
</dbReference>
<organism evidence="16 17">
    <name type="scientific">Arachidicoccus soli</name>
    <dbReference type="NCBI Taxonomy" id="2341117"/>
    <lineage>
        <taxon>Bacteria</taxon>
        <taxon>Pseudomonadati</taxon>
        <taxon>Bacteroidota</taxon>
        <taxon>Chitinophagia</taxon>
        <taxon>Chitinophagales</taxon>
        <taxon>Chitinophagaceae</taxon>
        <taxon>Arachidicoccus</taxon>
    </lineage>
</organism>
<dbReference type="InterPro" id="IPR000445">
    <property type="entry name" value="HhH_motif"/>
</dbReference>
<dbReference type="EMBL" id="CP032489">
    <property type="protein sequence ID" value="AYD46532.1"/>
    <property type="molecule type" value="Genomic_DNA"/>
</dbReference>
<dbReference type="GO" id="GO:0034039">
    <property type="term" value="F:8-oxo-7,8-dihydroguanine DNA N-glycosylase activity"/>
    <property type="evidence" value="ECO:0007669"/>
    <property type="project" value="TreeGrafter"/>
</dbReference>
<dbReference type="Proteomes" id="UP000266118">
    <property type="component" value="Chromosome"/>
</dbReference>
<evidence type="ECO:0000256" key="4">
    <source>
        <dbReference type="ARBA" id="ARBA00008343"/>
    </source>
</evidence>
<dbReference type="SMART" id="SM00478">
    <property type="entry name" value="ENDO3c"/>
    <property type="match status" value="1"/>
</dbReference>
<comment type="function">
    <text evidence="3">Adenine glycosylase active on G-A mispairs. MutY also corrects error-prone DNA synthesis past GO lesions which are due to the oxidatively damaged form of guanine: 7,8-dihydro-8-oxoguanine (8-oxo-dGTP).</text>
</comment>
<evidence type="ECO:0000256" key="3">
    <source>
        <dbReference type="ARBA" id="ARBA00002933"/>
    </source>
</evidence>
<dbReference type="Pfam" id="PF00633">
    <property type="entry name" value="HHH"/>
    <property type="match status" value="1"/>
</dbReference>
<dbReference type="InterPro" id="IPR011257">
    <property type="entry name" value="DNA_glycosylase"/>
</dbReference>
<dbReference type="FunFam" id="1.10.340.30:FF:000002">
    <property type="entry name" value="Adenine DNA glycosylase"/>
    <property type="match status" value="1"/>
</dbReference>
<dbReference type="InterPro" id="IPR005760">
    <property type="entry name" value="A/G_AdeGlyc_MutY"/>
</dbReference>
<keyword evidence="11" id="KW-0408">Iron</keyword>
<dbReference type="SUPFAM" id="SSF48150">
    <property type="entry name" value="DNA-glycosylase"/>
    <property type="match status" value="1"/>
</dbReference>
<keyword evidence="7" id="KW-0004">4Fe-4S</keyword>
<dbReference type="Pfam" id="PF00730">
    <property type="entry name" value="HhH-GPD"/>
    <property type="match status" value="1"/>
</dbReference>
<evidence type="ECO:0000259" key="15">
    <source>
        <dbReference type="SMART" id="SM00478"/>
    </source>
</evidence>
<dbReference type="Gene3D" id="3.90.79.10">
    <property type="entry name" value="Nucleoside Triphosphate Pyrophosphohydrolase"/>
    <property type="match status" value="1"/>
</dbReference>
<keyword evidence="17" id="KW-1185">Reference proteome</keyword>
<keyword evidence="13" id="KW-0234">DNA repair</keyword>
<dbReference type="Gene3D" id="1.10.340.30">
    <property type="entry name" value="Hypothetical protein, domain 2"/>
    <property type="match status" value="1"/>
</dbReference>
<evidence type="ECO:0000256" key="6">
    <source>
        <dbReference type="ARBA" id="ARBA00022023"/>
    </source>
</evidence>
<evidence type="ECO:0000256" key="5">
    <source>
        <dbReference type="ARBA" id="ARBA00012045"/>
    </source>
</evidence>
<dbReference type="PANTHER" id="PTHR42944:SF1">
    <property type="entry name" value="ADENINE DNA GLYCOSYLASE"/>
    <property type="match status" value="1"/>
</dbReference>
<reference evidence="16 17" key="1">
    <citation type="submission" date="2018-09" db="EMBL/GenBank/DDBJ databases">
        <title>Arachidicoccus sp. nov., a bacterium isolated from soil.</title>
        <authorList>
            <person name="Weon H.-Y."/>
            <person name="Kwon S.-W."/>
            <person name="Lee S.A."/>
        </authorList>
    </citation>
    <scope>NUCLEOTIDE SEQUENCE [LARGE SCALE GENOMIC DNA]</scope>
    <source>
        <strain evidence="16 17">KIS59-12</strain>
    </source>
</reference>
<name>A0A386HLJ2_9BACT</name>
<comment type="catalytic activity">
    <reaction evidence="1">
        <text>Hydrolyzes free adenine bases from 7,8-dihydro-8-oxoguanine:adenine mismatched double-stranded DNA, leaving an apurinic site.</text>
        <dbReference type="EC" id="3.2.2.31"/>
    </reaction>
</comment>
<dbReference type="GO" id="GO:0000701">
    <property type="term" value="F:purine-specific mismatch base pair DNA N-glycosylase activity"/>
    <property type="evidence" value="ECO:0007669"/>
    <property type="project" value="UniProtKB-EC"/>
</dbReference>
<evidence type="ECO:0000313" key="17">
    <source>
        <dbReference type="Proteomes" id="UP000266118"/>
    </source>
</evidence>
<proteinExistence type="inferred from homology"/>
<dbReference type="InterPro" id="IPR004035">
    <property type="entry name" value="Endouclease-III_FeS-bd_BS"/>
</dbReference>
<feature type="domain" description="HhH-GPD" evidence="15">
    <location>
        <begin position="36"/>
        <end position="187"/>
    </location>
</feature>
<dbReference type="GO" id="GO:0046872">
    <property type="term" value="F:metal ion binding"/>
    <property type="evidence" value="ECO:0007669"/>
    <property type="project" value="UniProtKB-KW"/>
</dbReference>
<evidence type="ECO:0000313" key="16">
    <source>
        <dbReference type="EMBL" id="AYD46532.1"/>
    </source>
</evidence>
<dbReference type="InterPro" id="IPR029119">
    <property type="entry name" value="MutY_C"/>
</dbReference>
<dbReference type="InterPro" id="IPR003265">
    <property type="entry name" value="HhH-GPD_domain"/>
</dbReference>
<dbReference type="CDD" id="cd00056">
    <property type="entry name" value="ENDO3c"/>
    <property type="match status" value="1"/>
</dbReference>
<dbReference type="GO" id="GO:0032357">
    <property type="term" value="F:oxidized purine DNA binding"/>
    <property type="evidence" value="ECO:0007669"/>
    <property type="project" value="TreeGrafter"/>
</dbReference>
<dbReference type="GO" id="GO:0051539">
    <property type="term" value="F:4 iron, 4 sulfur cluster binding"/>
    <property type="evidence" value="ECO:0007669"/>
    <property type="project" value="UniProtKB-KW"/>
</dbReference>
<dbReference type="Pfam" id="PF14815">
    <property type="entry name" value="NUDIX_4"/>
    <property type="match status" value="1"/>
</dbReference>
<evidence type="ECO:0000256" key="10">
    <source>
        <dbReference type="ARBA" id="ARBA00022801"/>
    </source>
</evidence>
<dbReference type="CDD" id="cd03431">
    <property type="entry name" value="NUDIX_DNA_Glycosylase_C-MutY"/>
    <property type="match status" value="1"/>
</dbReference>
<evidence type="ECO:0000256" key="9">
    <source>
        <dbReference type="ARBA" id="ARBA00022763"/>
    </source>
</evidence>
<evidence type="ECO:0000256" key="8">
    <source>
        <dbReference type="ARBA" id="ARBA00022723"/>
    </source>
</evidence>
<dbReference type="AlphaFoldDB" id="A0A386HLJ2"/>
<dbReference type="EC" id="3.2.2.31" evidence="5"/>
<comment type="similarity">
    <text evidence="4">Belongs to the Nth/MutY family.</text>
</comment>
<dbReference type="InterPro" id="IPR023170">
    <property type="entry name" value="HhH_base_excis_C"/>
</dbReference>
<dbReference type="Gene3D" id="1.10.1670.10">
    <property type="entry name" value="Helix-hairpin-Helix base-excision DNA repair enzymes (C-terminal)"/>
    <property type="match status" value="1"/>
</dbReference>
<dbReference type="PANTHER" id="PTHR42944">
    <property type="entry name" value="ADENINE DNA GLYCOSYLASE"/>
    <property type="match status" value="1"/>
</dbReference>
<dbReference type="GO" id="GO:0006298">
    <property type="term" value="P:mismatch repair"/>
    <property type="evidence" value="ECO:0007669"/>
    <property type="project" value="TreeGrafter"/>
</dbReference>
<keyword evidence="12" id="KW-0411">Iron-sulfur</keyword>
<dbReference type="KEGG" id="ark:D6B99_02205"/>
<dbReference type="InterPro" id="IPR044298">
    <property type="entry name" value="MIG/MutY"/>
</dbReference>
<dbReference type="GO" id="GO:0035485">
    <property type="term" value="F:adenine/guanine mispair binding"/>
    <property type="evidence" value="ECO:0007669"/>
    <property type="project" value="TreeGrafter"/>
</dbReference>
<evidence type="ECO:0000256" key="11">
    <source>
        <dbReference type="ARBA" id="ARBA00023004"/>
    </source>
</evidence>
<evidence type="ECO:0000256" key="14">
    <source>
        <dbReference type="ARBA" id="ARBA00023295"/>
    </source>
</evidence>
<dbReference type="PROSITE" id="PS00764">
    <property type="entry name" value="ENDONUCLEASE_III_1"/>
    <property type="match status" value="1"/>
</dbReference>
<evidence type="ECO:0000256" key="1">
    <source>
        <dbReference type="ARBA" id="ARBA00000843"/>
    </source>
</evidence>